<dbReference type="EMBL" id="CP027433">
    <property type="protein sequence ID" value="AVM01411.1"/>
    <property type="molecule type" value="Genomic_DNA"/>
</dbReference>
<dbReference type="InterPro" id="IPR009339">
    <property type="entry name" value="DUF998"/>
</dbReference>
<dbReference type="Proteomes" id="UP000239814">
    <property type="component" value="Chromosome"/>
</dbReference>
<name>A0A2S0KIE3_9ACTN</name>
<accession>A0A2S0KIE3</accession>
<dbReference type="AlphaFoldDB" id="A0A2S0KIE3"/>
<reference evidence="2 3" key="1">
    <citation type="submission" date="2018-03" db="EMBL/GenBank/DDBJ databases">
        <title>Characteristics and genome of n-alkane degrading marine bacteria Gordonia iterans isolated from crude oil contaminated in Tae-an, South Korea.</title>
        <authorList>
            <person name="Lee S.-S."/>
            <person name="Kim H."/>
        </authorList>
    </citation>
    <scope>NUCLEOTIDE SEQUENCE [LARGE SCALE GENOMIC DNA]</scope>
    <source>
        <strain evidence="2 3">Co17</strain>
    </source>
</reference>
<keyword evidence="1" id="KW-1133">Transmembrane helix</keyword>
<keyword evidence="1" id="KW-0812">Transmembrane</keyword>
<protein>
    <recommendedName>
        <fullName evidence="4">DUF998 domain-containing protein</fullName>
    </recommendedName>
</protein>
<evidence type="ECO:0000313" key="3">
    <source>
        <dbReference type="Proteomes" id="UP000239814"/>
    </source>
</evidence>
<keyword evidence="1" id="KW-0472">Membrane</keyword>
<proteinExistence type="predicted"/>
<gene>
    <name evidence="2" type="ORF">C6V83_15335</name>
</gene>
<feature type="transmembrane region" description="Helical" evidence="1">
    <location>
        <begin position="118"/>
        <end position="138"/>
    </location>
</feature>
<feature type="transmembrane region" description="Helical" evidence="1">
    <location>
        <begin position="88"/>
        <end position="106"/>
    </location>
</feature>
<feature type="transmembrane region" description="Helical" evidence="1">
    <location>
        <begin position="150"/>
        <end position="170"/>
    </location>
</feature>
<keyword evidence="3" id="KW-1185">Reference proteome</keyword>
<feature type="transmembrane region" description="Helical" evidence="1">
    <location>
        <begin position="182"/>
        <end position="201"/>
    </location>
</feature>
<evidence type="ECO:0008006" key="4">
    <source>
        <dbReference type="Google" id="ProtNLM"/>
    </source>
</evidence>
<dbReference type="KEGG" id="git:C6V83_15335"/>
<organism evidence="2 3">
    <name type="scientific">Gordonia iterans</name>
    <dbReference type="NCBI Taxonomy" id="1004901"/>
    <lineage>
        <taxon>Bacteria</taxon>
        <taxon>Bacillati</taxon>
        <taxon>Actinomycetota</taxon>
        <taxon>Actinomycetes</taxon>
        <taxon>Mycobacteriales</taxon>
        <taxon>Gordoniaceae</taxon>
        <taxon>Gordonia</taxon>
    </lineage>
</organism>
<sequence>MDSATIFSDMTVTVLASAAVVLLVARLALFIHLHLVRPDLSPRERTVSDLGTGSSRTEFTVMGLLTAAAYVLVLVACVLQGVGPAVPLLALAIGAAAMLVMLCFPADLTGRTRTATGTVHWLLAVVQFTGLYVAMVNLDLTPVLPAEAVGIMRWVVRVSFYAFLAALVLPKLRRRWIGVTERVFLTVTPLWFVVVGAALAVS</sequence>
<feature type="transmembrane region" description="Helical" evidence="1">
    <location>
        <begin position="12"/>
        <end position="36"/>
    </location>
</feature>
<evidence type="ECO:0000256" key="1">
    <source>
        <dbReference type="SAM" id="Phobius"/>
    </source>
</evidence>
<dbReference type="Pfam" id="PF06197">
    <property type="entry name" value="DUF998"/>
    <property type="match status" value="1"/>
</dbReference>
<feature type="transmembrane region" description="Helical" evidence="1">
    <location>
        <begin position="57"/>
        <end position="82"/>
    </location>
</feature>
<evidence type="ECO:0000313" key="2">
    <source>
        <dbReference type="EMBL" id="AVM01411.1"/>
    </source>
</evidence>